<dbReference type="GO" id="GO:0030677">
    <property type="term" value="C:ribonuclease P complex"/>
    <property type="evidence" value="ECO:0007669"/>
    <property type="project" value="UniProtKB-UniRule"/>
</dbReference>
<dbReference type="GO" id="GO:0003723">
    <property type="term" value="F:RNA binding"/>
    <property type="evidence" value="ECO:0007669"/>
    <property type="project" value="InterPro"/>
</dbReference>
<protein>
    <recommendedName>
        <fullName evidence="6">Ribonuclease P protein component 1</fullName>
        <shortName evidence="6">RNase P component 1</shortName>
        <ecNumber evidence="6">3.1.26.5</ecNumber>
    </recommendedName>
    <alternativeName>
        <fullName evidence="6">Rpp29</fullName>
    </alternativeName>
</protein>
<dbReference type="EC" id="3.1.26.5" evidence="6"/>
<keyword evidence="8" id="KW-1185">Reference proteome</keyword>
<keyword evidence="2 6" id="KW-0819">tRNA processing</keyword>
<dbReference type="SMART" id="SM00538">
    <property type="entry name" value="POP4"/>
    <property type="match status" value="1"/>
</dbReference>
<dbReference type="EMBL" id="CP131059">
    <property type="protein sequence ID" value="WNY24038.1"/>
    <property type="molecule type" value="Genomic_DNA"/>
</dbReference>
<dbReference type="GO" id="GO:0001682">
    <property type="term" value="P:tRNA 5'-leader removal"/>
    <property type="evidence" value="ECO:0007669"/>
    <property type="project" value="UniProtKB-UniRule"/>
</dbReference>
<evidence type="ECO:0000256" key="4">
    <source>
        <dbReference type="ARBA" id="ARBA00022759"/>
    </source>
</evidence>
<dbReference type="GO" id="GO:0005737">
    <property type="term" value="C:cytoplasm"/>
    <property type="evidence" value="ECO:0007669"/>
    <property type="project" value="UniProtKB-SubCell"/>
</dbReference>
<proteinExistence type="inferred from homology"/>
<keyword evidence="5 6" id="KW-0378">Hydrolase</keyword>
<dbReference type="SUPFAM" id="SSF101744">
    <property type="entry name" value="Rof/RNase P subunit-like"/>
    <property type="match status" value="1"/>
</dbReference>
<evidence type="ECO:0000256" key="2">
    <source>
        <dbReference type="ARBA" id="ARBA00022694"/>
    </source>
</evidence>
<dbReference type="Gene3D" id="2.30.30.210">
    <property type="entry name" value="Ribonuclease P/MRP, subunit p29"/>
    <property type="match status" value="1"/>
</dbReference>
<dbReference type="InterPro" id="IPR023534">
    <property type="entry name" value="Rof/RNase_P-like"/>
</dbReference>
<dbReference type="Proteomes" id="UP001302978">
    <property type="component" value="Chromosome"/>
</dbReference>
<comment type="function">
    <text evidence="6">Part of ribonuclease P, a protein complex that generates mature tRNA molecules by cleaving their 5'-ends.</text>
</comment>
<keyword evidence="1 6" id="KW-0963">Cytoplasm</keyword>
<dbReference type="GeneID" id="85195954"/>
<evidence type="ECO:0000313" key="8">
    <source>
        <dbReference type="Proteomes" id="UP001302978"/>
    </source>
</evidence>
<sequence>MTQIEITPAELPYHELIGLLVKVDSSCDPTINGLSGLVVNETRNTLEIETDSCSKSESRLVTDLHTPSRMKAVDTALRVVTVPKAGTVFVFTIPGRISQTGRNISVKIDGNITLSQPQNRIKNLKKSRK</sequence>
<dbReference type="Pfam" id="PF01868">
    <property type="entry name" value="RNase_P-MRP_p29"/>
    <property type="match status" value="1"/>
</dbReference>
<evidence type="ECO:0000256" key="5">
    <source>
        <dbReference type="ARBA" id="ARBA00022801"/>
    </source>
</evidence>
<dbReference type="InterPro" id="IPR002730">
    <property type="entry name" value="Rpp29/RNP1"/>
</dbReference>
<evidence type="ECO:0000313" key="7">
    <source>
        <dbReference type="EMBL" id="WNY24038.1"/>
    </source>
</evidence>
<name>A0AA97A2G5_9EURY</name>
<dbReference type="InterPro" id="IPR023538">
    <property type="entry name" value="RNP1"/>
</dbReference>
<dbReference type="RefSeq" id="WP_316557215.1">
    <property type="nucleotide sequence ID" value="NZ_CP131059.1"/>
</dbReference>
<dbReference type="KEGG" id="mehf:MmiHf6_13630"/>
<dbReference type="AlphaFoldDB" id="A0AA97A2G5"/>
<comment type="subcellular location">
    <subcellularLocation>
        <location evidence="6">Cytoplasm</location>
    </subcellularLocation>
</comment>
<organism evidence="7 8">
    <name type="scientific">Methanimicrococcus hongohii</name>
    <dbReference type="NCBI Taxonomy" id="3028295"/>
    <lineage>
        <taxon>Archaea</taxon>
        <taxon>Methanobacteriati</taxon>
        <taxon>Methanobacteriota</taxon>
        <taxon>Stenosarchaea group</taxon>
        <taxon>Methanomicrobia</taxon>
        <taxon>Methanosarcinales</taxon>
        <taxon>Methanosarcinaceae</taxon>
        <taxon>Methanimicrococcus</taxon>
    </lineage>
</organism>
<keyword evidence="4 6" id="KW-0255">Endonuclease</keyword>
<gene>
    <name evidence="6" type="primary">rnp1</name>
    <name evidence="7" type="ORF">MmiHf6_13630</name>
</gene>
<dbReference type="InterPro" id="IPR036980">
    <property type="entry name" value="RNase_P/MRP_Rpp29_sf"/>
</dbReference>
<accession>A0AA97A2G5</accession>
<comment type="similarity">
    <text evidence="6">Belongs to the eukaryotic/archaeal RNase P protein component 1 family.</text>
</comment>
<evidence type="ECO:0000256" key="1">
    <source>
        <dbReference type="ARBA" id="ARBA00022490"/>
    </source>
</evidence>
<reference evidence="7 8" key="1">
    <citation type="submission" date="2023-07" db="EMBL/GenBank/DDBJ databases">
        <title>Closed genoem sequence of Methanomicrococcus sp. Hf6.</title>
        <authorList>
            <person name="Poehlein A."/>
            <person name="Protasov E."/>
            <person name="Platt K."/>
            <person name="Reeh H."/>
            <person name="Daniel R."/>
            <person name="Brune A."/>
        </authorList>
    </citation>
    <scope>NUCLEOTIDE SEQUENCE [LARGE SCALE GENOMIC DNA]</scope>
    <source>
        <strain evidence="7 8">Hf6</strain>
    </source>
</reference>
<evidence type="ECO:0000256" key="6">
    <source>
        <dbReference type="HAMAP-Rule" id="MF_00754"/>
    </source>
</evidence>
<dbReference type="HAMAP" id="MF_00754">
    <property type="entry name" value="RNase_P_1"/>
    <property type="match status" value="1"/>
</dbReference>
<comment type="catalytic activity">
    <reaction evidence="6">
        <text>Endonucleolytic cleavage of RNA, removing 5'-extranucleotides from tRNA precursor.</text>
        <dbReference type="EC" id="3.1.26.5"/>
    </reaction>
</comment>
<dbReference type="GO" id="GO:0004526">
    <property type="term" value="F:ribonuclease P activity"/>
    <property type="evidence" value="ECO:0007669"/>
    <property type="project" value="UniProtKB-UniRule"/>
</dbReference>
<evidence type="ECO:0000256" key="3">
    <source>
        <dbReference type="ARBA" id="ARBA00022722"/>
    </source>
</evidence>
<comment type="subunit">
    <text evidence="6">Consists of a catalytic RNA component and at least 4-5 protein subunits.</text>
</comment>
<keyword evidence="3 6" id="KW-0540">Nuclease</keyword>